<dbReference type="PANTHER" id="PTHR22602">
    <property type="entry name" value="TRANSFERASE CAF17, MITOCHONDRIAL-RELATED"/>
    <property type="match status" value="1"/>
</dbReference>
<name>A0A1J5SV33_9ZZZZ</name>
<proteinExistence type="predicted"/>
<dbReference type="Gene3D" id="2.40.30.160">
    <property type="match status" value="1"/>
</dbReference>
<organism evidence="2">
    <name type="scientific">mine drainage metagenome</name>
    <dbReference type="NCBI Taxonomy" id="410659"/>
    <lineage>
        <taxon>unclassified sequences</taxon>
        <taxon>metagenomes</taxon>
        <taxon>ecological metagenomes</taxon>
    </lineage>
</organism>
<comment type="caution">
    <text evidence="2">The sequence shown here is derived from an EMBL/GenBank/DDBJ whole genome shotgun (WGS) entry which is preliminary data.</text>
</comment>
<sequence>MQEWQNFLQSASNNQNAVIQNDKVISFGDPAAELQSTMNETVVCDLSHLGLLRLQGDDTQTFLQGQVTNDIKLLNGQNAHYTAYCNPKGRMLALFLAFSQNNAVHLQMPIELTETIAKRLKMYIMRSKVTIEDVSKSIIKIGINGHNAAELLQPIFSQVPKEDFELVSLEKGSLLKLPGTTPRYEIFTDTTHAITIWDALKVSAKPVGAACWEWLEIQAGIPEVTLKTQEEFVPQMLNLDALNAINYKKGCYTGQEIVARTHYLGKVKRRTQLAHIASNHNSGVMPQTGDDILDNNKQAIGKIVRCAPSTDTGFDILAESRLENLEQDGIFWNDIALTIKALPYQLETSIN</sequence>
<dbReference type="AlphaFoldDB" id="A0A1J5SV33"/>
<protein>
    <submittedName>
        <fullName evidence="2">tRNA-modifying protein YgfZ</fullName>
    </submittedName>
</protein>
<dbReference type="PANTHER" id="PTHR22602:SF0">
    <property type="entry name" value="TRANSFERASE CAF17, MITOCHONDRIAL-RELATED"/>
    <property type="match status" value="1"/>
</dbReference>
<dbReference type="PIRSF" id="PIRSF006487">
    <property type="entry name" value="GcvT"/>
    <property type="match status" value="1"/>
</dbReference>
<dbReference type="InterPro" id="IPR045179">
    <property type="entry name" value="YgfZ/GcvT"/>
</dbReference>
<dbReference type="Gene3D" id="3.30.70.1630">
    <property type="match status" value="1"/>
</dbReference>
<dbReference type="NCBIfam" id="TIGR03317">
    <property type="entry name" value="ygfZ_signature"/>
    <property type="match status" value="1"/>
</dbReference>
<dbReference type="SUPFAM" id="SSF103025">
    <property type="entry name" value="Folate-binding domain"/>
    <property type="match status" value="1"/>
</dbReference>
<reference evidence="2" key="1">
    <citation type="submission" date="2016-10" db="EMBL/GenBank/DDBJ databases">
        <title>Sequence of Gallionella enrichment culture.</title>
        <authorList>
            <person name="Poehlein A."/>
            <person name="Muehling M."/>
            <person name="Daniel R."/>
        </authorList>
    </citation>
    <scope>NUCLEOTIDE SEQUENCE</scope>
</reference>
<gene>
    <name evidence="2" type="primary">ygfZ_2</name>
    <name evidence="2" type="ORF">GALL_61010</name>
</gene>
<dbReference type="InterPro" id="IPR006222">
    <property type="entry name" value="GCVT_N"/>
</dbReference>
<dbReference type="Gene3D" id="3.30.70.1400">
    <property type="entry name" value="Aminomethyltransferase beta-barrel domains"/>
    <property type="match status" value="1"/>
</dbReference>
<feature type="domain" description="GCVT N-terminal" evidence="1">
    <location>
        <begin position="31"/>
        <end position="241"/>
    </location>
</feature>
<evidence type="ECO:0000313" key="2">
    <source>
        <dbReference type="EMBL" id="OIR12402.1"/>
    </source>
</evidence>
<dbReference type="Pfam" id="PF01571">
    <property type="entry name" value="GCV_T"/>
    <property type="match status" value="1"/>
</dbReference>
<evidence type="ECO:0000259" key="1">
    <source>
        <dbReference type="Pfam" id="PF01571"/>
    </source>
</evidence>
<dbReference type="GO" id="GO:0016226">
    <property type="term" value="P:iron-sulfur cluster assembly"/>
    <property type="evidence" value="ECO:0007669"/>
    <property type="project" value="TreeGrafter"/>
</dbReference>
<dbReference type="InterPro" id="IPR017703">
    <property type="entry name" value="YgfZ/GCV_T_CS"/>
</dbReference>
<accession>A0A1J5SV33</accession>
<dbReference type="EMBL" id="MLJW01000017">
    <property type="protein sequence ID" value="OIR12402.1"/>
    <property type="molecule type" value="Genomic_DNA"/>
</dbReference>